<evidence type="ECO:0000313" key="3">
    <source>
        <dbReference type="Proteomes" id="UP001189429"/>
    </source>
</evidence>
<evidence type="ECO:0000256" key="1">
    <source>
        <dbReference type="SAM" id="MobiDB-lite"/>
    </source>
</evidence>
<evidence type="ECO:0000313" key="2">
    <source>
        <dbReference type="EMBL" id="CAK0831510.1"/>
    </source>
</evidence>
<gene>
    <name evidence="2" type="ORF">PCOR1329_LOCUS29811</name>
</gene>
<name>A0ABN9SIH0_9DINO</name>
<comment type="caution">
    <text evidence="2">The sequence shown here is derived from an EMBL/GenBank/DDBJ whole genome shotgun (WGS) entry which is preliminary data.</text>
</comment>
<reference evidence="2" key="1">
    <citation type="submission" date="2023-10" db="EMBL/GenBank/DDBJ databases">
        <authorList>
            <person name="Chen Y."/>
            <person name="Shah S."/>
            <person name="Dougan E. K."/>
            <person name="Thang M."/>
            <person name="Chan C."/>
        </authorList>
    </citation>
    <scope>NUCLEOTIDE SEQUENCE [LARGE SCALE GENOMIC DNA]</scope>
</reference>
<accession>A0ABN9SIH0</accession>
<proteinExistence type="predicted"/>
<protein>
    <submittedName>
        <fullName evidence="2">Uncharacterized protein</fullName>
    </submittedName>
</protein>
<feature type="region of interest" description="Disordered" evidence="1">
    <location>
        <begin position="28"/>
        <end position="82"/>
    </location>
</feature>
<feature type="region of interest" description="Disordered" evidence="1">
    <location>
        <begin position="196"/>
        <end position="221"/>
    </location>
</feature>
<feature type="compositionally biased region" description="Low complexity" evidence="1">
    <location>
        <begin position="37"/>
        <end position="47"/>
    </location>
</feature>
<organism evidence="2 3">
    <name type="scientific">Prorocentrum cordatum</name>
    <dbReference type="NCBI Taxonomy" id="2364126"/>
    <lineage>
        <taxon>Eukaryota</taxon>
        <taxon>Sar</taxon>
        <taxon>Alveolata</taxon>
        <taxon>Dinophyceae</taxon>
        <taxon>Prorocentrales</taxon>
        <taxon>Prorocentraceae</taxon>
        <taxon>Prorocentrum</taxon>
    </lineage>
</organism>
<feature type="compositionally biased region" description="Low complexity" evidence="1">
    <location>
        <begin position="64"/>
        <end position="82"/>
    </location>
</feature>
<keyword evidence="3" id="KW-1185">Reference proteome</keyword>
<sequence>MGGAAVGRHVDGDVGRVNDLVKQVFVVDGETDEEADGAQAAAESGSEFVPGEPEAYESARADPDAAAPERPSSEGSDGVAAASEASIVAEVRAAGKGKSEHRRRWADDLDDQVDGCIVPLAASSASVAGVGQRAGRRARAPHASQNQAACQRAADAMAERRLAGDALVELPPKAARGAAVREGRCAVPGGLVLVPPDAEGPLDEPRGPTWGKEPPVRGHPQGEQWARLAARYSRVRLGPMHHRVLGATLQSLLGAQTGTKEQIEQRLLCLEGFVQAPEDTAMRIHSTWRVN</sequence>
<dbReference type="EMBL" id="CAUYUJ010011292">
    <property type="protein sequence ID" value="CAK0831510.1"/>
    <property type="molecule type" value="Genomic_DNA"/>
</dbReference>
<dbReference type="Proteomes" id="UP001189429">
    <property type="component" value="Unassembled WGS sequence"/>
</dbReference>